<feature type="compositionally biased region" description="Basic and acidic residues" evidence="1">
    <location>
        <begin position="1180"/>
        <end position="1205"/>
    </location>
</feature>
<feature type="region of interest" description="Disordered" evidence="1">
    <location>
        <begin position="452"/>
        <end position="551"/>
    </location>
</feature>
<feature type="region of interest" description="Disordered" evidence="1">
    <location>
        <begin position="89"/>
        <end position="118"/>
    </location>
</feature>
<feature type="compositionally biased region" description="Basic and acidic residues" evidence="1">
    <location>
        <begin position="536"/>
        <end position="546"/>
    </location>
</feature>
<feature type="compositionally biased region" description="Basic and acidic residues" evidence="1">
    <location>
        <begin position="1035"/>
        <end position="1054"/>
    </location>
</feature>
<evidence type="ECO:0000313" key="3">
    <source>
        <dbReference type="Proteomes" id="UP000245956"/>
    </source>
</evidence>
<feature type="compositionally biased region" description="Low complexity" evidence="1">
    <location>
        <begin position="892"/>
        <end position="902"/>
    </location>
</feature>
<feature type="compositionally biased region" description="Polar residues" evidence="1">
    <location>
        <begin position="461"/>
        <end position="471"/>
    </location>
</feature>
<feature type="compositionally biased region" description="Basic and acidic residues" evidence="1">
    <location>
        <begin position="978"/>
        <end position="992"/>
    </location>
</feature>
<protein>
    <submittedName>
        <fullName evidence="2">Uncharacterized protein</fullName>
    </submittedName>
</protein>
<evidence type="ECO:0000256" key="1">
    <source>
        <dbReference type="SAM" id="MobiDB-lite"/>
    </source>
</evidence>
<name>A0A2U3E3D9_PURLI</name>
<feature type="compositionally biased region" description="Acidic residues" evidence="1">
    <location>
        <begin position="838"/>
        <end position="851"/>
    </location>
</feature>
<proteinExistence type="predicted"/>
<feature type="compositionally biased region" description="Low complexity" evidence="1">
    <location>
        <begin position="1217"/>
        <end position="1229"/>
    </location>
</feature>
<dbReference type="Pfam" id="PF11489">
    <property type="entry name" value="Aim21"/>
    <property type="match status" value="1"/>
</dbReference>
<gene>
    <name evidence="2" type="ORF">PCL_01369</name>
</gene>
<feature type="compositionally biased region" description="Acidic residues" evidence="1">
    <location>
        <begin position="1245"/>
        <end position="1257"/>
    </location>
</feature>
<sequence>MSSWTNEQPPRRRQAGRPGEHLRAGEKQPWKRKPALAGRRTGRPRGIYPPQQSEHGQEASEHSPSEIQRGPSEGLARCGVIAICSPASGGTSAEPALDWHAQPGARNGGGGSGLTGYQSSFSIQHRGVARRPPLSSGKWLISPPLKSPRPLITAMSPSGTLFPSIRDSGAPLSSLGLAMQRWSHEVQMAEDFEDQLTSACSHGSAGSGLVGGTAGETHCEPGTEAPGIHDGGWVAAQAREEGSQNSTASKPPQLATLSMAATAPLECQVDWPRVPRRSPWPRSPQAFGSETVRVCEAVGEGCDGCCRVPVGPDLPEPGPVACPAHPCYATHDGAMTCPAGLENQLHVVAVALSPPGIACQQRIRPPVFLISALGSLVFTVLISLGERLAVNGRDKYGAIHACCGSGSAFQELSLRRRGTGRLSCVTVPRRACNRVTARPRFVPIADIRPLFSDSTQRDRSSMSAAAMQQTPVVPPRPSRATDKDASPAMPKIPPRPVNKRLDRSVSPNPDRFAPSPLNSGIAPRDPKAARLSAHYAHKEHAEDPIERSGSVPMPSVGEEGVEYSAVANELEHERATSPEQTRTIGEDLKLHAPKPSLPAVSAKQQVMAVTRTDSDRAASFGIGRPTSDAGERSGSRNSFSQKKRPSSTLSTYSDHQTEDEHGIPEIGQRVPMNPHLGDVQAPSPGPGAESNGNKKHHSRKHSATRLPPGSYGLHGHGMTPQDKLDKAYYQKHPEALEREKHTPLHDRQNDYAMSSSDLNKLVRDTANRQAALSIADMRGTPTDEVAFQASEEYATRMSSRPTSIIAKDATDKAKSDAEAGDKPIHVDDARHPEFYQYGDEDNAEGGEEEEYTAPILAQDEVLKEKERNHHHPAVRPHLERRRSSQSYEEAPSRPTSRPSSIRVTISQPEYSATTLEDVEEYEPLFNDEGKETKRAEKPKHEPADENECRHHFPSKDIWEDAPSSVHYTATVSTPDVPDQNRRRSSAYHEDRPITPAQAFAQYQEQLAEKEASGRVNNFLPLSEDKPTWISHQPHLRTERERPSSARRFPSRDVWEDAPESLCYEATISGSPTEDKKPDIPARPAKKPSQTSEPPSIPERPQARQGSGDDSAKVRPPVSDKPKPQIPPRPTKSSSGDSKDGSFSKPKPPVPSRPAGSKIAALQAGFMSDLNKRLQLGPQAHKKEEVAKEEEPVEEKEKAPLSDARKGRARGPQRRAPAKSPAAAPAAAAPTLSFSLPQVSWSIDPEGGDIDIGGEAEAEPGVPKVESLVSSPEKTVPEELPEAPLVEEPPAVSIAAEPKEPEETAKVAEHVPEPELKQSEPKMPVETANPDGPLKEETLAANMAGESILEATVKEEDGGNEVEPVEVHDDVKP</sequence>
<feature type="region of interest" description="Disordered" evidence="1">
    <location>
        <begin position="793"/>
        <end position="995"/>
    </location>
</feature>
<feature type="compositionally biased region" description="Basic and acidic residues" evidence="1">
    <location>
        <begin position="1296"/>
        <end position="1319"/>
    </location>
</feature>
<feature type="compositionally biased region" description="Basic and acidic residues" evidence="1">
    <location>
        <begin position="722"/>
        <end position="749"/>
    </location>
</feature>
<feature type="compositionally biased region" description="Low complexity" evidence="1">
    <location>
        <begin position="1281"/>
        <end position="1295"/>
    </location>
</feature>
<feature type="compositionally biased region" description="Polar residues" evidence="1">
    <location>
        <begin position="635"/>
        <end position="654"/>
    </location>
</feature>
<feature type="compositionally biased region" description="Basic and acidic residues" evidence="1">
    <location>
        <begin position="55"/>
        <end position="64"/>
    </location>
</feature>
<accession>A0A2U3E3D9</accession>
<feature type="compositionally biased region" description="Polar residues" evidence="1">
    <location>
        <begin position="903"/>
        <end position="914"/>
    </location>
</feature>
<evidence type="ECO:0000313" key="2">
    <source>
        <dbReference type="EMBL" id="PWI68984.1"/>
    </source>
</evidence>
<feature type="compositionally biased region" description="Basic and acidic residues" evidence="1">
    <location>
        <begin position="1109"/>
        <end position="1122"/>
    </location>
</feature>
<feature type="compositionally biased region" description="Basic residues" evidence="1">
    <location>
        <begin position="1206"/>
        <end position="1216"/>
    </location>
</feature>
<dbReference type="InterPro" id="IPR021582">
    <property type="entry name" value="Aim21"/>
</dbReference>
<feature type="compositionally biased region" description="Basic and acidic residues" evidence="1">
    <location>
        <begin position="927"/>
        <end position="958"/>
    </location>
</feature>
<dbReference type="Proteomes" id="UP000245956">
    <property type="component" value="Unassembled WGS sequence"/>
</dbReference>
<feature type="compositionally biased region" description="Basic residues" evidence="1">
    <location>
        <begin position="868"/>
        <end position="880"/>
    </location>
</feature>
<comment type="caution">
    <text evidence="2">The sequence shown here is derived from an EMBL/GenBank/DDBJ whole genome shotgun (WGS) entry which is preliminary data.</text>
</comment>
<feature type="compositionally biased region" description="Basic and acidic residues" evidence="1">
    <location>
        <begin position="18"/>
        <end position="29"/>
    </location>
</feature>
<feature type="compositionally biased region" description="Basic and acidic residues" evidence="1">
    <location>
        <begin position="808"/>
        <end position="833"/>
    </location>
</feature>
<feature type="compositionally biased region" description="Polar residues" evidence="1">
    <location>
        <begin position="1231"/>
        <end position="1240"/>
    </location>
</feature>
<dbReference type="EMBL" id="LCWV01000013">
    <property type="protein sequence ID" value="PWI68984.1"/>
    <property type="molecule type" value="Genomic_DNA"/>
</dbReference>
<feature type="region of interest" description="Disordered" evidence="1">
    <location>
        <begin position="1351"/>
        <end position="1372"/>
    </location>
</feature>
<feature type="region of interest" description="Disordered" evidence="1">
    <location>
        <begin position="571"/>
        <end position="757"/>
    </location>
</feature>
<feature type="region of interest" description="Disordered" evidence="1">
    <location>
        <begin position="1"/>
        <end position="72"/>
    </location>
</feature>
<organism evidence="2 3">
    <name type="scientific">Purpureocillium lilacinum</name>
    <name type="common">Paecilomyces lilacinus</name>
    <dbReference type="NCBI Taxonomy" id="33203"/>
    <lineage>
        <taxon>Eukaryota</taxon>
        <taxon>Fungi</taxon>
        <taxon>Dikarya</taxon>
        <taxon>Ascomycota</taxon>
        <taxon>Pezizomycotina</taxon>
        <taxon>Sordariomycetes</taxon>
        <taxon>Hypocreomycetidae</taxon>
        <taxon>Hypocreales</taxon>
        <taxon>Ophiocordycipitaceae</taxon>
        <taxon>Purpureocillium</taxon>
    </lineage>
</organism>
<feature type="region of interest" description="Disordered" evidence="1">
    <location>
        <begin position="1007"/>
        <end position="1333"/>
    </location>
</feature>
<feature type="compositionally biased region" description="Basic residues" evidence="1">
    <location>
        <begin position="693"/>
        <end position="703"/>
    </location>
</feature>
<reference evidence="2 3" key="1">
    <citation type="journal article" date="2016" name="Front. Microbiol.">
        <title>Genome and transcriptome sequences reveal the specific parasitism of the nematophagous Purpureocillium lilacinum 36-1.</title>
        <authorList>
            <person name="Xie J."/>
            <person name="Li S."/>
            <person name="Mo C."/>
            <person name="Xiao X."/>
            <person name="Peng D."/>
            <person name="Wang G."/>
            <person name="Xiao Y."/>
        </authorList>
    </citation>
    <scope>NUCLEOTIDE SEQUENCE [LARGE SCALE GENOMIC DNA]</scope>
    <source>
        <strain evidence="2 3">36-1</strain>
    </source>
</reference>